<dbReference type="PANTHER" id="PTHR43155">
    <property type="entry name" value="CYCLIC DI-GMP PHOSPHODIESTERASE PA4108-RELATED"/>
    <property type="match status" value="1"/>
</dbReference>
<dbReference type="PANTHER" id="PTHR43155:SF2">
    <property type="entry name" value="CYCLIC DI-GMP PHOSPHODIESTERASE PA4108"/>
    <property type="match status" value="1"/>
</dbReference>
<dbReference type="InterPro" id="IPR003607">
    <property type="entry name" value="HD/PDEase_dom"/>
</dbReference>
<dbReference type="Proteomes" id="UP000280417">
    <property type="component" value="Unassembled WGS sequence"/>
</dbReference>
<dbReference type="Gene3D" id="1.10.3210.10">
    <property type="entry name" value="Hypothetical protein af1432"/>
    <property type="match status" value="1"/>
</dbReference>
<dbReference type="InterPro" id="IPR037522">
    <property type="entry name" value="HD_GYP_dom"/>
</dbReference>
<dbReference type="Pfam" id="PF13487">
    <property type="entry name" value="HD_5"/>
    <property type="match status" value="1"/>
</dbReference>
<evidence type="ECO:0000313" key="3">
    <source>
        <dbReference type="Proteomes" id="UP000280417"/>
    </source>
</evidence>
<reference evidence="2 3" key="1">
    <citation type="submission" date="2018-06" db="EMBL/GenBank/DDBJ databases">
        <title>Extensive metabolic versatility and redundancy in microbially diverse, dynamic hydrothermal sediments.</title>
        <authorList>
            <person name="Dombrowski N."/>
            <person name="Teske A."/>
            <person name="Baker B.J."/>
        </authorList>
    </citation>
    <scope>NUCLEOTIDE SEQUENCE [LARGE SCALE GENOMIC DNA]</scope>
    <source>
        <strain evidence="2">B3_G15</strain>
    </source>
</reference>
<feature type="domain" description="HD-GYP" evidence="1">
    <location>
        <begin position="331"/>
        <end position="526"/>
    </location>
</feature>
<sequence length="531" mass="61154">MIFWVKIMISKDKIIHYLLELTVLDKNPEKICENFLNLFKGIINYKGWAFLILSEETNQFEFLRVEELKKNYVEEIKSLIEEGLIDWVLERKTPVTVPLKKNLASSDESFFIIPLVIKNKKIGAVILLFLTKPNLLGEITPDLFALAAGQTALTIENFLLREELDRQRKEEIALSKISGSVEANKELDEILMFILKLALEETQSEYGFFLKIDEKKKKISPWISFKVPLSRVKKCPFSLARGAIGYVASTGKTLIVDNYPEDARFKSCVEFVKFKPKNLVSVPVKINQKKMVILTLCNTRPFYTRDDLDFLFIIATYTAVIIKNKLLYNELRQSFLDTVNALVQTVEAKDPYIAGHSQRVTEYSLEIGRYLKLSRKEMEMIRFCGLLHDIGKIGISDSLLNKPSPLREEEYELIKEHPIIGEQIVKEIKFLELGVPLIRHHHERYDGKGYPDGLEGEKIPLLARILTVADAFDAMVSTRPYRRALTFGEAKKELEQKAGTQFDPRIVKIFCKILDKGFSSKKRETHEDDFS</sequence>
<dbReference type="SMART" id="SM00065">
    <property type="entry name" value="GAF"/>
    <property type="match status" value="2"/>
</dbReference>
<dbReference type="InterPro" id="IPR003018">
    <property type="entry name" value="GAF"/>
</dbReference>
<dbReference type="EMBL" id="QMQA01000198">
    <property type="protein sequence ID" value="RLE12036.1"/>
    <property type="molecule type" value="Genomic_DNA"/>
</dbReference>
<protein>
    <recommendedName>
        <fullName evidence="1">HD-GYP domain-containing protein</fullName>
    </recommendedName>
</protein>
<accession>A0A662DDL0</accession>
<dbReference type="SMART" id="SM00471">
    <property type="entry name" value="HDc"/>
    <property type="match status" value="1"/>
</dbReference>
<proteinExistence type="predicted"/>
<evidence type="ECO:0000313" key="2">
    <source>
        <dbReference type="EMBL" id="RLE12036.1"/>
    </source>
</evidence>
<dbReference type="AlphaFoldDB" id="A0A662DDL0"/>
<comment type="caution">
    <text evidence="2">The sequence shown here is derived from an EMBL/GenBank/DDBJ whole genome shotgun (WGS) entry which is preliminary data.</text>
</comment>
<dbReference type="InterPro" id="IPR029016">
    <property type="entry name" value="GAF-like_dom_sf"/>
</dbReference>
<dbReference type="PROSITE" id="PS51832">
    <property type="entry name" value="HD_GYP"/>
    <property type="match status" value="1"/>
</dbReference>
<dbReference type="Pfam" id="PF13185">
    <property type="entry name" value="GAF_2"/>
    <property type="match status" value="1"/>
</dbReference>
<dbReference type="SUPFAM" id="SSF55781">
    <property type="entry name" value="GAF domain-like"/>
    <property type="match status" value="2"/>
</dbReference>
<dbReference type="CDD" id="cd00077">
    <property type="entry name" value="HDc"/>
    <property type="match status" value="1"/>
</dbReference>
<dbReference type="Pfam" id="PF13492">
    <property type="entry name" value="GAF_3"/>
    <property type="match status" value="1"/>
</dbReference>
<dbReference type="Gene3D" id="3.30.450.40">
    <property type="match status" value="2"/>
</dbReference>
<evidence type="ECO:0000259" key="1">
    <source>
        <dbReference type="PROSITE" id="PS51832"/>
    </source>
</evidence>
<dbReference type="SUPFAM" id="SSF109604">
    <property type="entry name" value="HD-domain/PDEase-like"/>
    <property type="match status" value="1"/>
</dbReference>
<name>A0A662DDL0_UNCAE</name>
<gene>
    <name evidence="2" type="ORF">DRJ04_06940</name>
</gene>
<organism evidence="2 3">
    <name type="scientific">Aerophobetes bacterium</name>
    <dbReference type="NCBI Taxonomy" id="2030807"/>
    <lineage>
        <taxon>Bacteria</taxon>
        <taxon>Candidatus Aerophobota</taxon>
    </lineage>
</organism>